<accession>A0A6M1RA03</accession>
<dbReference type="Proteomes" id="UP000483261">
    <property type="component" value="Unassembled WGS sequence"/>
</dbReference>
<feature type="compositionally biased region" description="Basic residues" evidence="1">
    <location>
        <begin position="1"/>
        <end position="13"/>
    </location>
</feature>
<gene>
    <name evidence="2" type="ORF">G5C66_16530</name>
</gene>
<sequence length="237" mass="24675">MSKPVHRAPRHRGAPANPLVDVPHKAARTTAKTTLLLSVLALGGTSAAVGGGVAFTGPATDDAKLSAGESASTDLPELTDAQRAAIEAESAARGSETSSLSRSAGDRREVADPGKQAALSAGNDVRAIAGVEEIEIDLRNPKDIAKSMLGDFGWGMDQFSCLEPLWEKESGWNPTAANPSSSAYGIPQALPGSKMASAGDDWETNPATQIEWGLGYINDRYGSPCGAWSHSQSVGWY</sequence>
<evidence type="ECO:0000313" key="2">
    <source>
        <dbReference type="EMBL" id="NGN94339.1"/>
    </source>
</evidence>
<feature type="region of interest" description="Disordered" evidence="1">
    <location>
        <begin position="87"/>
        <end position="118"/>
    </location>
</feature>
<protein>
    <submittedName>
        <fullName evidence="2">Lytic transglycosylase domain-containing protein</fullName>
    </submittedName>
</protein>
<reference evidence="2 3" key="1">
    <citation type="submission" date="2020-02" db="EMBL/GenBank/DDBJ databases">
        <title>Whole-genome analyses of novel actinobacteria.</title>
        <authorList>
            <person name="Sahin N."/>
        </authorList>
    </citation>
    <scope>NUCLEOTIDE SEQUENCE [LARGE SCALE GENOMIC DNA]</scope>
    <source>
        <strain evidence="2 3">KC13</strain>
    </source>
</reference>
<evidence type="ECO:0000313" key="3">
    <source>
        <dbReference type="Proteomes" id="UP000483261"/>
    </source>
</evidence>
<feature type="region of interest" description="Disordered" evidence="1">
    <location>
        <begin position="1"/>
        <end position="24"/>
    </location>
</feature>
<name>A0A6M1RA03_9ACTN</name>
<organism evidence="2 3">
    <name type="scientific">Nocardioides turkmenicus</name>
    <dbReference type="NCBI Taxonomy" id="2711220"/>
    <lineage>
        <taxon>Bacteria</taxon>
        <taxon>Bacillati</taxon>
        <taxon>Actinomycetota</taxon>
        <taxon>Actinomycetes</taxon>
        <taxon>Propionibacteriales</taxon>
        <taxon>Nocardioidaceae</taxon>
        <taxon>Nocardioides</taxon>
    </lineage>
</organism>
<proteinExistence type="predicted"/>
<dbReference type="RefSeq" id="WP_165112065.1">
    <property type="nucleotide sequence ID" value="NZ_JAALAA010000014.1"/>
</dbReference>
<keyword evidence="3" id="KW-1185">Reference proteome</keyword>
<dbReference type="EMBL" id="JAALAA010000014">
    <property type="protein sequence ID" value="NGN94339.1"/>
    <property type="molecule type" value="Genomic_DNA"/>
</dbReference>
<dbReference type="AlphaFoldDB" id="A0A6M1RA03"/>
<dbReference type="SUPFAM" id="SSF53955">
    <property type="entry name" value="Lysozyme-like"/>
    <property type="match status" value="1"/>
</dbReference>
<evidence type="ECO:0000256" key="1">
    <source>
        <dbReference type="SAM" id="MobiDB-lite"/>
    </source>
</evidence>
<dbReference type="InterPro" id="IPR023346">
    <property type="entry name" value="Lysozyme-like_dom_sf"/>
</dbReference>
<feature type="compositionally biased region" description="Low complexity" evidence="1">
    <location>
        <begin position="87"/>
        <end position="96"/>
    </location>
</feature>
<dbReference type="Gene3D" id="1.10.530.10">
    <property type="match status" value="1"/>
</dbReference>
<comment type="caution">
    <text evidence="2">The sequence shown here is derived from an EMBL/GenBank/DDBJ whole genome shotgun (WGS) entry which is preliminary data.</text>
</comment>